<gene>
    <name evidence="3" type="primary">LOC112051093</name>
</gene>
<dbReference type="GO" id="GO:0022008">
    <property type="term" value="P:neurogenesis"/>
    <property type="evidence" value="ECO:0007669"/>
    <property type="project" value="TreeGrafter"/>
</dbReference>
<dbReference type="SMART" id="SM00225">
    <property type="entry name" value="BTB"/>
    <property type="match status" value="1"/>
</dbReference>
<dbReference type="Gene3D" id="3.30.710.10">
    <property type="entry name" value="Potassium Channel Kv1.1, Chain A"/>
    <property type="match status" value="1"/>
</dbReference>
<dbReference type="InterPro" id="IPR011333">
    <property type="entry name" value="SKP1/BTB/POZ_sf"/>
</dbReference>
<dbReference type="OrthoDB" id="624345at2759"/>
<organism evidence="2 3">
    <name type="scientific">Bicyclus anynana</name>
    <name type="common">Squinting bush brown butterfly</name>
    <dbReference type="NCBI Taxonomy" id="110368"/>
    <lineage>
        <taxon>Eukaryota</taxon>
        <taxon>Metazoa</taxon>
        <taxon>Ecdysozoa</taxon>
        <taxon>Arthropoda</taxon>
        <taxon>Hexapoda</taxon>
        <taxon>Insecta</taxon>
        <taxon>Pterygota</taxon>
        <taxon>Neoptera</taxon>
        <taxon>Endopterygota</taxon>
        <taxon>Lepidoptera</taxon>
        <taxon>Glossata</taxon>
        <taxon>Ditrysia</taxon>
        <taxon>Papilionoidea</taxon>
        <taxon>Nymphalidae</taxon>
        <taxon>Satyrinae</taxon>
        <taxon>Satyrini</taxon>
        <taxon>Mycalesina</taxon>
        <taxon>Bicyclus</taxon>
    </lineage>
</organism>
<name>A0A6J1NK23_BICAN</name>
<dbReference type="Gene3D" id="1.25.40.420">
    <property type="match status" value="1"/>
</dbReference>
<reference evidence="3" key="1">
    <citation type="submission" date="2025-08" db="UniProtKB">
        <authorList>
            <consortium name="RefSeq"/>
        </authorList>
    </citation>
    <scope>IDENTIFICATION</scope>
</reference>
<dbReference type="SUPFAM" id="SSF54695">
    <property type="entry name" value="POZ domain"/>
    <property type="match status" value="1"/>
</dbReference>
<dbReference type="GO" id="GO:0005829">
    <property type="term" value="C:cytosol"/>
    <property type="evidence" value="ECO:0007669"/>
    <property type="project" value="TreeGrafter"/>
</dbReference>
<evidence type="ECO:0000313" key="3">
    <source>
        <dbReference type="RefSeq" id="XP_023945342.1"/>
    </source>
</evidence>
<dbReference type="RefSeq" id="XP_023945342.1">
    <property type="nucleotide sequence ID" value="XM_024089574.2"/>
</dbReference>
<dbReference type="InterPro" id="IPR000210">
    <property type="entry name" value="BTB/POZ_dom"/>
</dbReference>
<dbReference type="AlphaFoldDB" id="A0A6J1NK23"/>
<accession>A0A6J1NK23</accession>
<protein>
    <submittedName>
        <fullName evidence="3">Kelch repeat and BTB domain-containing protein 12</fullName>
    </submittedName>
</protein>
<dbReference type="GO" id="GO:0000932">
    <property type="term" value="C:P-body"/>
    <property type="evidence" value="ECO:0007669"/>
    <property type="project" value="TreeGrafter"/>
</dbReference>
<dbReference type="PANTHER" id="PTHR45774">
    <property type="entry name" value="BTB/POZ DOMAIN-CONTAINING"/>
    <property type="match status" value="1"/>
</dbReference>
<keyword evidence="2" id="KW-1185">Reference proteome</keyword>
<feature type="domain" description="BTB" evidence="1">
    <location>
        <begin position="27"/>
        <end position="92"/>
    </location>
</feature>
<dbReference type="GeneID" id="112051093"/>
<proteinExistence type="predicted"/>
<evidence type="ECO:0000313" key="2">
    <source>
        <dbReference type="Proteomes" id="UP001652582"/>
    </source>
</evidence>
<dbReference type="Pfam" id="PF00651">
    <property type="entry name" value="BTB"/>
    <property type="match status" value="1"/>
</dbReference>
<dbReference type="KEGG" id="bany:112051093"/>
<dbReference type="PROSITE" id="PS50097">
    <property type="entry name" value="BTB"/>
    <property type="match status" value="1"/>
</dbReference>
<dbReference type="PANTHER" id="PTHR45774:SF3">
    <property type="entry name" value="BTB (POZ) DOMAIN-CONTAINING 2B-RELATED"/>
    <property type="match status" value="1"/>
</dbReference>
<dbReference type="Proteomes" id="UP001652582">
    <property type="component" value="Chromosome 3"/>
</dbReference>
<sequence>MGYKVIELGRNNLYDRVNKLLVSCEWSDCSFSVCGKKLKAHKLILGVSSPVFEAMFYGPLSTNDDIIITDIEPSIFQLLLNYIYTDKLDIDSIEEAYDVLYASRKYMLENLTDICISYIQSNMDIDNVITVLNYPEYIQDNQLVLSALKLFCQHADYLLKENKKYISLTCMQKILNCNEMNISEKDLIQEVFEWTKHYCDQNNVESDFQNRRDVLIKCGLLKKLRLFTLSMADIEEIKGCQYNLLIHDEIDDLKQVVRGSGIMTNKVISTFDTKIIPRNALKLHWCLCHRAPIRSESPIVVDPVYNSTVHTRVRANKSTFINSLNVQSRMAPVCNQFNTNVYFEQFTISVTCELSKKIISTFNFKRNIEYDSNIEVKFIKPLLFKKNLWYNISIKWPQLNRYSLYAVESRDSGYNNGKIKFEFEDLTKNGGSFLRAVKFCI</sequence>
<evidence type="ECO:0000259" key="1">
    <source>
        <dbReference type="PROSITE" id="PS50097"/>
    </source>
</evidence>